<protein>
    <submittedName>
        <fullName evidence="2">Uncharacterized protein</fullName>
    </submittedName>
</protein>
<dbReference type="GeneID" id="54303763"/>
<accession>A0A6A6BBF5</accession>
<reference evidence="2" key="1">
    <citation type="journal article" date="2020" name="Stud. Mycol.">
        <title>101 Dothideomycetes genomes: a test case for predicting lifestyles and emergence of pathogens.</title>
        <authorList>
            <person name="Haridas S."/>
            <person name="Albert R."/>
            <person name="Binder M."/>
            <person name="Bloem J."/>
            <person name="Labutti K."/>
            <person name="Salamov A."/>
            <person name="Andreopoulos B."/>
            <person name="Baker S."/>
            <person name="Barry K."/>
            <person name="Bills G."/>
            <person name="Bluhm B."/>
            <person name="Cannon C."/>
            <person name="Castanera R."/>
            <person name="Culley D."/>
            <person name="Daum C."/>
            <person name="Ezra D."/>
            <person name="Gonzalez J."/>
            <person name="Henrissat B."/>
            <person name="Kuo A."/>
            <person name="Liang C."/>
            <person name="Lipzen A."/>
            <person name="Lutzoni F."/>
            <person name="Magnuson J."/>
            <person name="Mondo S."/>
            <person name="Nolan M."/>
            <person name="Ohm R."/>
            <person name="Pangilinan J."/>
            <person name="Park H.-J."/>
            <person name="Ramirez L."/>
            <person name="Alfaro M."/>
            <person name="Sun H."/>
            <person name="Tritt A."/>
            <person name="Yoshinaga Y."/>
            <person name="Zwiers L.-H."/>
            <person name="Turgeon B."/>
            <person name="Goodwin S."/>
            <person name="Spatafora J."/>
            <person name="Crous P."/>
            <person name="Grigoriev I."/>
        </authorList>
    </citation>
    <scope>NUCLEOTIDE SEQUENCE</scope>
    <source>
        <strain evidence="2">CBS 121167</strain>
    </source>
</reference>
<evidence type="ECO:0000256" key="1">
    <source>
        <dbReference type="SAM" id="MobiDB-lite"/>
    </source>
</evidence>
<evidence type="ECO:0000313" key="3">
    <source>
        <dbReference type="Proteomes" id="UP000799438"/>
    </source>
</evidence>
<evidence type="ECO:0000313" key="2">
    <source>
        <dbReference type="EMBL" id="KAF2140928.1"/>
    </source>
</evidence>
<feature type="region of interest" description="Disordered" evidence="1">
    <location>
        <begin position="260"/>
        <end position="283"/>
    </location>
</feature>
<dbReference type="EMBL" id="ML995488">
    <property type="protein sequence ID" value="KAF2140928.1"/>
    <property type="molecule type" value="Genomic_DNA"/>
</dbReference>
<dbReference type="Proteomes" id="UP000799438">
    <property type="component" value="Unassembled WGS sequence"/>
</dbReference>
<organism evidence="2 3">
    <name type="scientific">Aplosporella prunicola CBS 121167</name>
    <dbReference type="NCBI Taxonomy" id="1176127"/>
    <lineage>
        <taxon>Eukaryota</taxon>
        <taxon>Fungi</taxon>
        <taxon>Dikarya</taxon>
        <taxon>Ascomycota</taxon>
        <taxon>Pezizomycotina</taxon>
        <taxon>Dothideomycetes</taxon>
        <taxon>Dothideomycetes incertae sedis</taxon>
        <taxon>Botryosphaeriales</taxon>
        <taxon>Aplosporellaceae</taxon>
        <taxon>Aplosporella</taxon>
    </lineage>
</organism>
<keyword evidence="3" id="KW-1185">Reference proteome</keyword>
<gene>
    <name evidence="2" type="ORF">K452DRAFT_359352</name>
</gene>
<sequence length="283" mass="31563">MYQRAQSLGNTFRYVLQKHGLNSALVHQNVGPIYRNGETARQSTAVIITTTISPASSSSSSPSSTTITLLATTAPTMDDVNDIDATDEENLQWQLLLLLLLHYRRSQSRYRYKTEKELRDEDEDEVCESRHRYSLRRNMHRCLKSVLDVDMQAEPNSELEAQVQAALEEELRYSLRCIEAEIGLDRVEELCRRARVNAAKISGTTIPTPTTTAAAAGDFTGEQDRVCRMLRFSPSTTTTMTLPAASAVEQSPFVTRMPRASHAQAQTGRASGGVVKRGARVRR</sequence>
<dbReference type="RefSeq" id="XP_033396641.1">
    <property type="nucleotide sequence ID" value="XM_033546257.1"/>
</dbReference>
<dbReference type="AlphaFoldDB" id="A0A6A6BBF5"/>
<proteinExistence type="predicted"/>
<name>A0A6A6BBF5_9PEZI</name>